<gene>
    <name evidence="1" type="ORF">FYJ59_04535</name>
</gene>
<dbReference type="Proteomes" id="UP000476055">
    <property type="component" value="Unassembled WGS sequence"/>
</dbReference>
<name>A0A6L5YGS4_9FIRM</name>
<comment type="caution">
    <text evidence="1">The sequence shown here is derived from an EMBL/GenBank/DDBJ whole genome shotgun (WGS) entry which is preliminary data.</text>
</comment>
<dbReference type="AlphaFoldDB" id="A0A6L5YGS4"/>
<accession>A0A6L5YGS4</accession>
<dbReference type="InterPro" id="IPR043743">
    <property type="entry name" value="DUF5688"/>
</dbReference>
<protein>
    <submittedName>
        <fullName evidence="1">Uncharacterized protein</fullName>
    </submittedName>
</protein>
<organism evidence="1 2">
    <name type="scientific">Waltera intestinalis</name>
    <dbReference type="NCBI Taxonomy" id="2606635"/>
    <lineage>
        <taxon>Bacteria</taxon>
        <taxon>Bacillati</taxon>
        <taxon>Bacillota</taxon>
        <taxon>Clostridia</taxon>
        <taxon>Lachnospirales</taxon>
        <taxon>Lachnospiraceae</taxon>
        <taxon>Waltera</taxon>
    </lineage>
</organism>
<reference evidence="1 2" key="1">
    <citation type="submission" date="2019-08" db="EMBL/GenBank/DDBJ databases">
        <title>In-depth cultivation of the pig gut microbiome towards novel bacterial diversity and tailored functional studies.</title>
        <authorList>
            <person name="Wylensek D."/>
            <person name="Hitch T.C.A."/>
            <person name="Clavel T."/>
        </authorList>
    </citation>
    <scope>NUCLEOTIDE SEQUENCE [LARGE SCALE GENOMIC DNA]</scope>
    <source>
        <strain evidence="1 2">WCA3-601-WT-6H</strain>
    </source>
</reference>
<evidence type="ECO:0000313" key="1">
    <source>
        <dbReference type="EMBL" id="MST57516.1"/>
    </source>
</evidence>
<evidence type="ECO:0000313" key="2">
    <source>
        <dbReference type="Proteomes" id="UP000476055"/>
    </source>
</evidence>
<keyword evidence="2" id="KW-1185">Reference proteome</keyword>
<dbReference type="Pfam" id="PF18941">
    <property type="entry name" value="DUF5688"/>
    <property type="match status" value="1"/>
</dbReference>
<proteinExistence type="predicted"/>
<sequence length="331" mass="38991">MTYENFKKELYCDVQETEAAQGRTVRLLEQHMVSSDPVTVHMINMINRRIYGSDIIPVREDMLCILWTVEKEEYFRHWPVRVLYEKYRGEGWQGVLPQIRTAFSDIGEEERLWPGENLRYTVCRKRMIVRPMNYDRHRWELDSAVYRKIGDVALVLHLTTGEKQSEQLSVPLTRNIIFPWKITGDKLIKEAMENTRRKMPPRLFLGSDRRTFFPYDQGVLLPEEEGQQTQITPRDRREGRNGYLLTTTARVNGAIAFFYPGVREILAQKLDGDYYVVFPSVHEAVIHPVNCIHVREIRASIQHINAIYGESGMLSDRVFCYHKNRRLLQLL</sequence>
<dbReference type="EMBL" id="VUMU01000003">
    <property type="protein sequence ID" value="MST57516.1"/>
    <property type="molecule type" value="Genomic_DNA"/>
</dbReference>
<dbReference type="RefSeq" id="WP_154495538.1">
    <property type="nucleotide sequence ID" value="NZ_VUMU01000003.1"/>
</dbReference>